<evidence type="ECO:0000256" key="1">
    <source>
        <dbReference type="SAM" id="MobiDB-lite"/>
    </source>
</evidence>
<evidence type="ECO:0000313" key="4">
    <source>
        <dbReference type="Proteomes" id="UP000005038"/>
    </source>
</evidence>
<dbReference type="PANTHER" id="PTHR38463:SF1">
    <property type="entry name" value="STRESS RESPONSE PROTEIN YSNF"/>
    <property type="match status" value="1"/>
</dbReference>
<dbReference type="OrthoDB" id="3712018at2"/>
<accession>H5TRM9</accession>
<feature type="region of interest" description="Disordered" evidence="1">
    <location>
        <begin position="104"/>
        <end position="123"/>
    </location>
</feature>
<sequence>MTANQERLNVDTRSEEAGRVRLRKYTTTETEQVEVPVAKEKLVVEREDADGTVRKGGLDQRGDDELEEEIVLREERPVVEKETVERERLRVGKETVTENQIVSEEIRTEHVDVQGETDDQTHR</sequence>
<evidence type="ECO:0000259" key="2">
    <source>
        <dbReference type="Pfam" id="PF09557"/>
    </source>
</evidence>
<reference evidence="3" key="1">
    <citation type="submission" date="2012-02" db="EMBL/GenBank/DDBJ databases">
        <title>Whole genome shotgun sequence of Gordonia otitidis NBRC 100426.</title>
        <authorList>
            <person name="Yoshida I."/>
            <person name="Hosoyama A."/>
            <person name="Tsuchikane K."/>
            <person name="Katsumata H."/>
            <person name="Yamazaki S."/>
            <person name="Fujita N."/>
        </authorList>
    </citation>
    <scope>NUCLEOTIDE SEQUENCE [LARGE SCALE GENOMIC DNA]</scope>
    <source>
        <strain evidence="3">NBRC 100426</strain>
    </source>
</reference>
<dbReference type="RefSeq" id="WP_007240321.1">
    <property type="nucleotide sequence ID" value="NZ_BAFB01000200.1"/>
</dbReference>
<gene>
    <name evidence="3" type="ORF">GOOTI_200_00030</name>
</gene>
<dbReference type="PANTHER" id="PTHR38463">
    <property type="entry name" value="STRESS RESPONSE PROTEIN YSNF"/>
    <property type="match status" value="1"/>
</dbReference>
<dbReference type="Pfam" id="PF09557">
    <property type="entry name" value="DUF2382"/>
    <property type="match status" value="1"/>
</dbReference>
<protein>
    <recommendedName>
        <fullName evidence="2">DUF2382 domain-containing protein</fullName>
    </recommendedName>
</protein>
<dbReference type="InterPro" id="IPR019060">
    <property type="entry name" value="DUF2382"/>
</dbReference>
<dbReference type="EMBL" id="BAFB01000200">
    <property type="protein sequence ID" value="GAB36137.1"/>
    <property type="molecule type" value="Genomic_DNA"/>
</dbReference>
<proteinExistence type="predicted"/>
<organism evidence="3 4">
    <name type="scientific">Gordonia otitidis (strain DSM 44809 / CCUG 52243 / JCM 12355 / NBRC 100426 / IFM 10032)</name>
    <dbReference type="NCBI Taxonomy" id="1108044"/>
    <lineage>
        <taxon>Bacteria</taxon>
        <taxon>Bacillati</taxon>
        <taxon>Actinomycetota</taxon>
        <taxon>Actinomycetes</taxon>
        <taxon>Mycobacteriales</taxon>
        <taxon>Gordoniaceae</taxon>
        <taxon>Gordonia</taxon>
    </lineage>
</organism>
<keyword evidence="4" id="KW-1185">Reference proteome</keyword>
<feature type="domain" description="DUF2382" evidence="2">
    <location>
        <begin position="1"/>
        <end position="113"/>
    </location>
</feature>
<evidence type="ECO:0000313" key="3">
    <source>
        <dbReference type="EMBL" id="GAB36137.1"/>
    </source>
</evidence>
<dbReference type="STRING" id="1108044.GOOTI_200_00030"/>
<comment type="caution">
    <text evidence="3">The sequence shown here is derived from an EMBL/GenBank/DDBJ whole genome shotgun (WGS) entry which is preliminary data.</text>
</comment>
<dbReference type="Proteomes" id="UP000005038">
    <property type="component" value="Unassembled WGS sequence"/>
</dbReference>
<name>H5TRM9_GORO1</name>
<dbReference type="InterPro" id="IPR052967">
    <property type="entry name" value="Stress_Response_Assoc"/>
</dbReference>
<dbReference type="AlphaFoldDB" id="H5TRM9"/>